<feature type="transmembrane region" description="Helical" evidence="2">
    <location>
        <begin position="95"/>
        <end position="118"/>
    </location>
</feature>
<reference evidence="3" key="1">
    <citation type="journal article" date="2012" name="PLoS ONE">
        <title>Gene sets for utilization of primary and secondary nutrition supplies in the distal gut of endangered iberian lynx.</title>
        <authorList>
            <person name="Alcaide M."/>
            <person name="Messina E."/>
            <person name="Richter M."/>
            <person name="Bargiela R."/>
            <person name="Peplies J."/>
            <person name="Huws S.A."/>
            <person name="Newbold C.J."/>
            <person name="Golyshin P.N."/>
            <person name="Simon M.A."/>
            <person name="Lopez G."/>
            <person name="Yakimov M.M."/>
            <person name="Ferrer M."/>
        </authorList>
    </citation>
    <scope>NUCLEOTIDE SEQUENCE</scope>
</reference>
<feature type="transmembrane region" description="Helical" evidence="2">
    <location>
        <begin position="46"/>
        <end position="68"/>
    </location>
</feature>
<dbReference type="EMBL" id="AMCI01002185">
    <property type="protein sequence ID" value="EJX03392.1"/>
    <property type="molecule type" value="Genomic_DNA"/>
</dbReference>
<protein>
    <submittedName>
        <fullName evidence="3">MATE efflux family protein</fullName>
    </submittedName>
</protein>
<keyword evidence="2" id="KW-0472">Membrane</keyword>
<name>J9G803_9ZZZZ</name>
<proteinExistence type="predicted"/>
<dbReference type="Pfam" id="PF01554">
    <property type="entry name" value="MatE"/>
    <property type="match status" value="1"/>
</dbReference>
<dbReference type="InterPro" id="IPR050222">
    <property type="entry name" value="MATE_MdtK"/>
</dbReference>
<comment type="caution">
    <text evidence="3">The sequence shown here is derived from an EMBL/GenBank/DDBJ whole genome shotgun (WGS) entry which is preliminary data.</text>
</comment>
<dbReference type="PANTHER" id="PTHR43298:SF2">
    <property type="entry name" value="FMN_FAD EXPORTER YEEO-RELATED"/>
    <property type="match status" value="1"/>
</dbReference>
<feature type="non-terminal residue" evidence="3">
    <location>
        <position position="130"/>
    </location>
</feature>
<accession>J9G803</accession>
<dbReference type="GO" id="GO:0042910">
    <property type="term" value="F:xenobiotic transmembrane transporter activity"/>
    <property type="evidence" value="ECO:0007669"/>
    <property type="project" value="InterPro"/>
</dbReference>
<dbReference type="PANTHER" id="PTHR43298">
    <property type="entry name" value="MULTIDRUG RESISTANCE PROTEIN NORM-RELATED"/>
    <property type="match status" value="1"/>
</dbReference>
<dbReference type="InterPro" id="IPR002528">
    <property type="entry name" value="MATE_fam"/>
</dbReference>
<dbReference type="GO" id="GO:0005886">
    <property type="term" value="C:plasma membrane"/>
    <property type="evidence" value="ECO:0007669"/>
    <property type="project" value="TreeGrafter"/>
</dbReference>
<keyword evidence="2" id="KW-1133">Transmembrane helix</keyword>
<organism evidence="3">
    <name type="scientific">gut metagenome</name>
    <dbReference type="NCBI Taxonomy" id="749906"/>
    <lineage>
        <taxon>unclassified sequences</taxon>
        <taxon>metagenomes</taxon>
        <taxon>organismal metagenomes</taxon>
    </lineage>
</organism>
<dbReference type="GO" id="GO:0015297">
    <property type="term" value="F:antiporter activity"/>
    <property type="evidence" value="ECO:0007669"/>
    <property type="project" value="InterPro"/>
</dbReference>
<keyword evidence="2" id="KW-0812">Transmembrane</keyword>
<dbReference type="AlphaFoldDB" id="J9G803"/>
<feature type="transmembrane region" description="Helical" evidence="2">
    <location>
        <begin position="12"/>
        <end position="34"/>
    </location>
</feature>
<keyword evidence="1" id="KW-0813">Transport</keyword>
<evidence type="ECO:0000256" key="1">
    <source>
        <dbReference type="ARBA" id="ARBA00022448"/>
    </source>
</evidence>
<evidence type="ECO:0000313" key="3">
    <source>
        <dbReference type="EMBL" id="EJX03392.1"/>
    </source>
</evidence>
<evidence type="ECO:0000256" key="2">
    <source>
        <dbReference type="SAM" id="Phobius"/>
    </source>
</evidence>
<gene>
    <name evidence="3" type="ORF">EVA_08503</name>
</gene>
<sequence>MSKLAPPKTSFKALFTLAGPIFVANIAIIGGGTIDTIMAGQLGKDHLAAVALGLAATICVLMGLVGILQSLSPIAGHHFGAHQYEKVGEELQQNLWLATGLCLIGVPLLLYTDLWISLGQVQGEVAEMAS</sequence>